<evidence type="ECO:0000259" key="10">
    <source>
        <dbReference type="Pfam" id="PF00593"/>
    </source>
</evidence>
<dbReference type="PROSITE" id="PS52016">
    <property type="entry name" value="TONB_DEPENDENT_REC_3"/>
    <property type="match status" value="1"/>
</dbReference>
<gene>
    <name evidence="12" type="ORF">FV139_18965</name>
</gene>
<protein>
    <submittedName>
        <fullName evidence="12">TonB-dependent receptor</fullName>
    </submittedName>
</protein>
<evidence type="ECO:0000256" key="4">
    <source>
        <dbReference type="ARBA" id="ARBA00022692"/>
    </source>
</evidence>
<evidence type="ECO:0000259" key="11">
    <source>
        <dbReference type="Pfam" id="PF07715"/>
    </source>
</evidence>
<dbReference type="Gene3D" id="2.40.170.20">
    <property type="entry name" value="TonB-dependent receptor, beta-barrel domain"/>
    <property type="match status" value="1"/>
</dbReference>
<feature type="domain" description="TonB-dependent receptor-like beta-barrel" evidence="10">
    <location>
        <begin position="441"/>
        <end position="932"/>
    </location>
</feature>
<dbReference type="CDD" id="cd01347">
    <property type="entry name" value="ligand_gated_channel"/>
    <property type="match status" value="1"/>
</dbReference>
<dbReference type="Gene3D" id="2.170.130.10">
    <property type="entry name" value="TonB-dependent receptor, plug domain"/>
    <property type="match status" value="1"/>
</dbReference>
<dbReference type="InterPro" id="IPR012910">
    <property type="entry name" value="Plug_dom"/>
</dbReference>
<sequence length="965" mass="106654">MALRGRGGEQVFSHLLTTLSRRRRVLCDNVVFARKRSHRFRSLCRTGSSRLNKQNHKGEPVKKMTSSIRSISGFTPRFLHSSLSVLALCGVTGAVQAQEAAPALEEVVVTGIRGSLQESLETKRNAVAIVDAINAEDLGKFPDKNVADSLSRITGVSVTRGFGEGEKIAVRGTSPNQNRTLLNGAAVASADWFVLDNPSRAFNYTLLPSNIVSSLEVYKTPRADLQEGSLGGTVMLRTRRPLEMDANSGSLQVQGMYSETSEEVDPLVSGLYSWKNEAESLGFNISLTRQDRSLLREGTEILGFERQNFGLGEVWNPRALGDAYFTQERQRETALATGQWRPTERGQFTATYLNSELDANNTNHNNYQWFNGQAGGGTIDASSAVLAGDGVVAGQVADNYAEYYVIDRESFSETESLDLEYLHDFDGATLTLRAGHTEAEGGTSSDRQYGFDTFLSGSSFNGLNSTAFVGGSPETDEQLLGRGLGWMMENQRIMSDEEDYAGLDLQFDADAGIFHTFKTGVYYRDHDKGQFQNGTRFHWLTDAMHSADATEYGGGSDTSGWNRWLYGNLSAGTLGDYAYNESGAPYPLLNVGRAESVIFPREAYANAATILFLPDTWDVNEKIYAAYFSGDFEGEGFRGNVGVRVVQTDVASTGYNWEGDWLAASLDMLGGYELLEDLVDDRDSYNVSLATEDHDYTEVLPNLNVAFDLTDDSIVRFSAARVMARPDYIKIANQSSANLDTGTGVRGNPYLNPELANQFDLAYEWYFADHSMLAVTYFQKDISNSLVSSTTVESMYDPKLDRNVDVTFVQPNNGNGVDVAGLEVSYQQTFGDFGIIANYTYTDADSRDARDPVSRPGSGLVPGSSQHMANLSGYFENNWISARLSYNYRTEWYDGLSEFGSEMYIDDYGQLDANITMTVWDNVDLVLEGINLTGEELEHYHIDTGRKARLYDNGARYVVGVNYRF</sequence>
<keyword evidence="4 8" id="KW-0812">Transmembrane</keyword>
<organism evidence="12 13">
    <name type="scientific">Parahaliea maris</name>
    <dbReference type="NCBI Taxonomy" id="2716870"/>
    <lineage>
        <taxon>Bacteria</taxon>
        <taxon>Pseudomonadati</taxon>
        <taxon>Pseudomonadota</taxon>
        <taxon>Gammaproteobacteria</taxon>
        <taxon>Cellvibrionales</taxon>
        <taxon>Halieaceae</taxon>
        <taxon>Parahaliea</taxon>
    </lineage>
</organism>
<keyword evidence="12" id="KW-0675">Receptor</keyword>
<dbReference type="SUPFAM" id="SSF56935">
    <property type="entry name" value="Porins"/>
    <property type="match status" value="1"/>
</dbReference>
<keyword evidence="7 8" id="KW-0998">Cell outer membrane</keyword>
<dbReference type="NCBIfam" id="TIGR01782">
    <property type="entry name" value="TonB-Xanth-Caul"/>
    <property type="match status" value="1"/>
</dbReference>
<dbReference type="Pfam" id="PF07715">
    <property type="entry name" value="Plug"/>
    <property type="match status" value="1"/>
</dbReference>
<reference evidence="12 13" key="1">
    <citation type="submission" date="2019-08" db="EMBL/GenBank/DDBJ databases">
        <title>Parahaliea maris sp. nov., isolated from the surface seawater.</title>
        <authorList>
            <person name="Liu Y."/>
        </authorList>
    </citation>
    <scope>NUCLEOTIDE SEQUENCE [LARGE SCALE GENOMIC DNA]</scope>
    <source>
        <strain evidence="12 13">HSLHS9</strain>
    </source>
</reference>
<evidence type="ECO:0000313" key="13">
    <source>
        <dbReference type="Proteomes" id="UP000321039"/>
    </source>
</evidence>
<dbReference type="Proteomes" id="UP000321039">
    <property type="component" value="Unassembled WGS sequence"/>
</dbReference>
<dbReference type="InterPro" id="IPR036942">
    <property type="entry name" value="Beta-barrel_TonB_sf"/>
</dbReference>
<name>A0A5C8ZQP3_9GAMM</name>
<evidence type="ECO:0000256" key="8">
    <source>
        <dbReference type="PROSITE-ProRule" id="PRU01360"/>
    </source>
</evidence>
<dbReference type="PANTHER" id="PTHR40980">
    <property type="entry name" value="PLUG DOMAIN-CONTAINING PROTEIN"/>
    <property type="match status" value="1"/>
</dbReference>
<evidence type="ECO:0000256" key="6">
    <source>
        <dbReference type="ARBA" id="ARBA00023136"/>
    </source>
</evidence>
<dbReference type="Pfam" id="PF00593">
    <property type="entry name" value="TonB_dep_Rec_b-barrel"/>
    <property type="match status" value="1"/>
</dbReference>
<keyword evidence="13" id="KW-1185">Reference proteome</keyword>
<dbReference type="InterPro" id="IPR010104">
    <property type="entry name" value="TonB_rcpt_bac"/>
</dbReference>
<keyword evidence="3 8" id="KW-1134">Transmembrane beta strand</keyword>
<dbReference type="InterPro" id="IPR039426">
    <property type="entry name" value="TonB-dep_rcpt-like"/>
</dbReference>
<evidence type="ECO:0000256" key="1">
    <source>
        <dbReference type="ARBA" id="ARBA00004571"/>
    </source>
</evidence>
<evidence type="ECO:0000256" key="5">
    <source>
        <dbReference type="ARBA" id="ARBA00023077"/>
    </source>
</evidence>
<feature type="domain" description="TonB-dependent receptor plug" evidence="11">
    <location>
        <begin position="123"/>
        <end position="233"/>
    </location>
</feature>
<evidence type="ECO:0000256" key="9">
    <source>
        <dbReference type="RuleBase" id="RU003357"/>
    </source>
</evidence>
<dbReference type="PANTHER" id="PTHR40980:SF3">
    <property type="entry name" value="TONB-DEPENDENT RECEPTOR-LIKE BETA-BARREL DOMAIN-CONTAINING PROTEIN"/>
    <property type="match status" value="1"/>
</dbReference>
<proteinExistence type="inferred from homology"/>
<comment type="caution">
    <text evidence="12">The sequence shown here is derived from an EMBL/GenBank/DDBJ whole genome shotgun (WGS) entry which is preliminary data.</text>
</comment>
<keyword evidence="5 9" id="KW-0798">TonB box</keyword>
<keyword evidence="6 8" id="KW-0472">Membrane</keyword>
<dbReference type="InterPro" id="IPR000531">
    <property type="entry name" value="Beta-barrel_TonB"/>
</dbReference>
<evidence type="ECO:0000256" key="2">
    <source>
        <dbReference type="ARBA" id="ARBA00022448"/>
    </source>
</evidence>
<dbReference type="AlphaFoldDB" id="A0A5C8ZQP3"/>
<keyword evidence="2 8" id="KW-0813">Transport</keyword>
<comment type="subcellular location">
    <subcellularLocation>
        <location evidence="1 8">Cell outer membrane</location>
        <topology evidence="1 8">Multi-pass membrane protein</topology>
    </subcellularLocation>
</comment>
<comment type="similarity">
    <text evidence="8 9">Belongs to the TonB-dependent receptor family.</text>
</comment>
<evidence type="ECO:0000256" key="7">
    <source>
        <dbReference type="ARBA" id="ARBA00023237"/>
    </source>
</evidence>
<evidence type="ECO:0000313" key="12">
    <source>
        <dbReference type="EMBL" id="TXS89817.1"/>
    </source>
</evidence>
<dbReference type="GO" id="GO:0009279">
    <property type="term" value="C:cell outer membrane"/>
    <property type="evidence" value="ECO:0007669"/>
    <property type="project" value="UniProtKB-SubCell"/>
</dbReference>
<dbReference type="EMBL" id="VRZA01000009">
    <property type="protein sequence ID" value="TXS89817.1"/>
    <property type="molecule type" value="Genomic_DNA"/>
</dbReference>
<accession>A0A5C8ZQP3</accession>
<dbReference type="InterPro" id="IPR037066">
    <property type="entry name" value="Plug_dom_sf"/>
</dbReference>
<evidence type="ECO:0000256" key="3">
    <source>
        <dbReference type="ARBA" id="ARBA00022452"/>
    </source>
</evidence>